<protein>
    <submittedName>
        <fullName evidence="1">Uncharacterized protein</fullName>
    </submittedName>
</protein>
<reference evidence="1" key="1">
    <citation type="submission" date="2018-10" db="EMBL/GenBank/DDBJ databases">
        <title>Effector identification in a new, highly contiguous assembly of the strawberry crown rot pathogen Phytophthora cactorum.</title>
        <authorList>
            <person name="Armitage A.D."/>
            <person name="Nellist C.F."/>
            <person name="Bates H."/>
            <person name="Vickerstaff R.J."/>
            <person name="Harrison R.J."/>
        </authorList>
    </citation>
    <scope>NUCLEOTIDE SEQUENCE</scope>
    <source>
        <strain evidence="1">15-7</strain>
        <strain evidence="2">P415</strain>
        <strain evidence="3">P421</strain>
    </source>
</reference>
<dbReference type="Proteomes" id="UP000735874">
    <property type="component" value="Unassembled WGS sequence"/>
</dbReference>
<organism evidence="1 4">
    <name type="scientific">Phytophthora cactorum</name>
    <dbReference type="NCBI Taxonomy" id="29920"/>
    <lineage>
        <taxon>Eukaryota</taxon>
        <taxon>Sar</taxon>
        <taxon>Stramenopiles</taxon>
        <taxon>Oomycota</taxon>
        <taxon>Peronosporomycetes</taxon>
        <taxon>Peronosporales</taxon>
        <taxon>Peronosporaceae</taxon>
        <taxon>Phytophthora</taxon>
    </lineage>
</organism>
<dbReference type="Proteomes" id="UP000697107">
    <property type="component" value="Unassembled WGS sequence"/>
</dbReference>
<evidence type="ECO:0000313" key="3">
    <source>
        <dbReference type="EMBL" id="KAG3208664.1"/>
    </source>
</evidence>
<comment type="caution">
    <text evidence="1">The sequence shown here is derived from an EMBL/GenBank/DDBJ whole genome shotgun (WGS) entry which is preliminary data.</text>
</comment>
<name>A0A8T0YC15_9STRA</name>
<dbReference type="Proteomes" id="UP000760860">
    <property type="component" value="Unassembled WGS sequence"/>
</dbReference>
<dbReference type="VEuPathDB" id="FungiDB:PC110_g20137"/>
<evidence type="ECO:0000313" key="1">
    <source>
        <dbReference type="EMBL" id="KAG2849906.1"/>
    </source>
</evidence>
<dbReference type="EMBL" id="RCMV01001426">
    <property type="protein sequence ID" value="KAG3208664.1"/>
    <property type="molecule type" value="Genomic_DNA"/>
</dbReference>
<evidence type="ECO:0000313" key="2">
    <source>
        <dbReference type="EMBL" id="KAG2971706.1"/>
    </source>
</evidence>
<proteinExistence type="predicted"/>
<dbReference type="EMBL" id="RCMG01000736">
    <property type="protein sequence ID" value="KAG2849906.1"/>
    <property type="molecule type" value="Genomic_DNA"/>
</dbReference>
<accession>A0A8T0YC15</accession>
<sequence>MHKSLDADASLPAQNVYSLLTAFSIYLQTKTSDRARTTDGLLAKATTPGYFSQTLNLLRERYPASLSDSKRIAKIRDKMGSAIEERNPRANVKKNDAPGCTVNDLCVLVQYLIMHADIATGLKPVYDAALLTVMWHTFVRTIDTCFARKHQLSVAASGELFLNIARIKTSVVQGVSIYKAPERWQQGMVHALGVLFVCCDEPSEYRFPLVPRYAKSELPGGHTYTQEEVIIYWESLDVDSDIEARPAAKRERKHPNAAIYITEVIRGTVKEMPSSTSRAISRGQIHWIASLGESLAYAAESLRNEWLVVKGNVFL</sequence>
<dbReference type="EMBL" id="RCML01000656">
    <property type="protein sequence ID" value="KAG2971706.1"/>
    <property type="molecule type" value="Genomic_DNA"/>
</dbReference>
<dbReference type="AlphaFoldDB" id="A0A8T0YC15"/>
<evidence type="ECO:0000313" key="4">
    <source>
        <dbReference type="Proteomes" id="UP000735874"/>
    </source>
</evidence>
<gene>
    <name evidence="1" type="ORF">PC113_g17272</name>
    <name evidence="2" type="ORF">PC118_g16143</name>
    <name evidence="3" type="ORF">PC129_g20316</name>
</gene>